<dbReference type="SUPFAM" id="SSF46689">
    <property type="entry name" value="Homeodomain-like"/>
    <property type="match status" value="1"/>
</dbReference>
<evidence type="ECO:0000259" key="2">
    <source>
        <dbReference type="Pfam" id="PF00440"/>
    </source>
</evidence>
<dbReference type="Gene3D" id="1.10.357.10">
    <property type="entry name" value="Tetracycline Repressor, domain 2"/>
    <property type="match status" value="1"/>
</dbReference>
<dbReference type="InterPro" id="IPR001647">
    <property type="entry name" value="HTH_TetR"/>
</dbReference>
<dbReference type="KEGG" id="emt:CPZ25_011165"/>
<gene>
    <name evidence="3" type="ORF">CPZ25_011165</name>
</gene>
<accession>A0A4P9CAN3</accession>
<organism evidence="3 4">
    <name type="scientific">Eubacterium maltosivorans</name>
    <dbReference type="NCBI Taxonomy" id="2041044"/>
    <lineage>
        <taxon>Bacteria</taxon>
        <taxon>Bacillati</taxon>
        <taxon>Bacillota</taxon>
        <taxon>Clostridia</taxon>
        <taxon>Eubacteriales</taxon>
        <taxon>Eubacteriaceae</taxon>
        <taxon>Eubacterium</taxon>
    </lineage>
</organism>
<dbReference type="InterPro" id="IPR009057">
    <property type="entry name" value="Homeodomain-like_sf"/>
</dbReference>
<evidence type="ECO:0000313" key="3">
    <source>
        <dbReference type="EMBL" id="QCT71865.1"/>
    </source>
</evidence>
<proteinExistence type="predicted"/>
<feature type="domain" description="HTH tetR-type" evidence="2">
    <location>
        <begin position="15"/>
        <end position="55"/>
    </location>
</feature>
<evidence type="ECO:0000256" key="1">
    <source>
        <dbReference type="ARBA" id="ARBA00023125"/>
    </source>
</evidence>
<dbReference type="RefSeq" id="WP_058693305.1">
    <property type="nucleotide sequence ID" value="NZ_CP029487.1"/>
</dbReference>
<sequence>MDKYRNTDDGQRENILYTAKSLLLELGYRKTTIALIAEKAGVSVGLVNYYFKKEEIVGQIFHDFILYIRLFLNKKLGSMIENQFQMHILFNRIFFIKIFETPAALELYSILRDKELYLDVSHDYIRSSMSAIILEFDLDIEPKMFRKLTIAEYGARKALYQDIYNSPNKEISIDFTDFLSTISVRLAGVTPEIIDKNIKHCNKLMRYIDLDNIHFEDDFHSLDETP</sequence>
<protein>
    <submittedName>
        <fullName evidence="3">TetR/AcrR family transcriptional regulator</fullName>
    </submittedName>
</protein>
<dbReference type="EMBL" id="CP029487">
    <property type="protein sequence ID" value="QCT71865.1"/>
    <property type="molecule type" value="Genomic_DNA"/>
</dbReference>
<dbReference type="Proteomes" id="UP000218387">
    <property type="component" value="Chromosome"/>
</dbReference>
<dbReference type="Pfam" id="PF00440">
    <property type="entry name" value="TetR_N"/>
    <property type="match status" value="1"/>
</dbReference>
<name>A0A4P9CAN3_EUBML</name>
<dbReference type="AlphaFoldDB" id="A0A4P9CAN3"/>
<keyword evidence="4" id="KW-1185">Reference proteome</keyword>
<reference evidence="3 4" key="1">
    <citation type="submission" date="2018-05" db="EMBL/GenBank/DDBJ databases">
        <title>Genome comparison of Eubacterium sp.</title>
        <authorList>
            <person name="Feng Y."/>
            <person name="Sanchez-Andrea I."/>
            <person name="Stams A.J.M."/>
            <person name="De Vos W.M."/>
        </authorList>
    </citation>
    <scope>NUCLEOTIDE SEQUENCE [LARGE SCALE GENOMIC DNA]</scope>
    <source>
        <strain evidence="3 4">YI</strain>
    </source>
</reference>
<evidence type="ECO:0000313" key="4">
    <source>
        <dbReference type="Proteomes" id="UP000218387"/>
    </source>
</evidence>
<dbReference type="GO" id="GO:0003677">
    <property type="term" value="F:DNA binding"/>
    <property type="evidence" value="ECO:0007669"/>
    <property type="project" value="UniProtKB-KW"/>
</dbReference>
<keyword evidence="1" id="KW-0238">DNA-binding</keyword>